<reference evidence="1" key="2">
    <citation type="submission" date="2020-09" db="EMBL/GenBank/DDBJ databases">
        <authorList>
            <person name="Sun Q."/>
            <person name="Zhou Y."/>
        </authorList>
    </citation>
    <scope>NUCLEOTIDE SEQUENCE</scope>
    <source>
        <strain evidence="1">CGMCC 4.7299</strain>
    </source>
</reference>
<organism evidence="1 2">
    <name type="scientific">Mangrovihabitans endophyticus</name>
    <dbReference type="NCBI Taxonomy" id="1751298"/>
    <lineage>
        <taxon>Bacteria</taxon>
        <taxon>Bacillati</taxon>
        <taxon>Actinomycetota</taxon>
        <taxon>Actinomycetes</taxon>
        <taxon>Micromonosporales</taxon>
        <taxon>Micromonosporaceae</taxon>
        <taxon>Mangrovihabitans</taxon>
    </lineage>
</organism>
<reference evidence="1" key="1">
    <citation type="journal article" date="2014" name="Int. J. Syst. Evol. Microbiol.">
        <title>Complete genome sequence of Corynebacterium casei LMG S-19264T (=DSM 44701T), isolated from a smear-ripened cheese.</title>
        <authorList>
            <consortium name="US DOE Joint Genome Institute (JGI-PGF)"/>
            <person name="Walter F."/>
            <person name="Albersmeier A."/>
            <person name="Kalinowski J."/>
            <person name="Ruckert C."/>
        </authorList>
    </citation>
    <scope>NUCLEOTIDE SEQUENCE</scope>
    <source>
        <strain evidence="1">CGMCC 4.7299</strain>
    </source>
</reference>
<sequence length="271" mass="28762">MSCSSSWPLTPLDAAEKAFTLLAAAPTHVPFDARGFAGLPERIVSLDELRGLLLSAGTGGVVRDAVWRELVVRARRDGPAWRVAAVGMAMPGLRRQAGLLAAGWRGDTHDLDSELLVGFLERLATIDLDTPRICGRLVEAGVRAARKLREAESDTLLIRAGAAGAVLPIRPWDHPDLVLARAVAVAVLDRDEVTLIASTRLDHQTLAQVAARIGISAQLASQWRARAEKRLREAIVAGELAFVPLRARRTRATVGRRAGGVGPALGAGAAA</sequence>
<dbReference type="AlphaFoldDB" id="A0A8J3C3A1"/>
<dbReference type="RefSeq" id="WP_189082136.1">
    <property type="nucleotide sequence ID" value="NZ_BMMX01000039.1"/>
</dbReference>
<evidence type="ECO:0000313" key="2">
    <source>
        <dbReference type="Proteomes" id="UP000656042"/>
    </source>
</evidence>
<dbReference type="InterPro" id="IPR013324">
    <property type="entry name" value="RNA_pol_sigma_r3/r4-like"/>
</dbReference>
<name>A0A8J3C3A1_9ACTN</name>
<keyword evidence="2" id="KW-1185">Reference proteome</keyword>
<evidence type="ECO:0000313" key="1">
    <source>
        <dbReference type="EMBL" id="GGL12558.1"/>
    </source>
</evidence>
<protein>
    <submittedName>
        <fullName evidence="1">Uncharacterized protein</fullName>
    </submittedName>
</protein>
<comment type="caution">
    <text evidence="1">The sequence shown here is derived from an EMBL/GenBank/DDBJ whole genome shotgun (WGS) entry which is preliminary data.</text>
</comment>
<dbReference type="Proteomes" id="UP000656042">
    <property type="component" value="Unassembled WGS sequence"/>
</dbReference>
<proteinExistence type="predicted"/>
<dbReference type="SUPFAM" id="SSF88659">
    <property type="entry name" value="Sigma3 and sigma4 domains of RNA polymerase sigma factors"/>
    <property type="match status" value="1"/>
</dbReference>
<gene>
    <name evidence="1" type="ORF">GCM10012284_54020</name>
</gene>
<dbReference type="EMBL" id="BMMX01000039">
    <property type="protein sequence ID" value="GGL12558.1"/>
    <property type="molecule type" value="Genomic_DNA"/>
</dbReference>
<accession>A0A8J3C3A1</accession>